<keyword evidence="5" id="KW-0808">Transferase</keyword>
<dbReference type="GO" id="GO:0008919">
    <property type="term" value="F:lipopolysaccharide glucosyltransferase I activity"/>
    <property type="evidence" value="ECO:0007669"/>
    <property type="project" value="UniProtKB-EC"/>
</dbReference>
<dbReference type="AlphaFoldDB" id="A0A6Y2HU22"/>
<protein>
    <submittedName>
        <fullName evidence="5">Lipopolysaccharide glucosyltransferase RfaJ</fullName>
        <ecNumber evidence="5">2.4.1.58</ecNumber>
    </submittedName>
</protein>
<evidence type="ECO:0000259" key="4">
    <source>
        <dbReference type="Pfam" id="PF08437"/>
    </source>
</evidence>
<comment type="similarity">
    <text evidence="2">Belongs to the glycosyltransferase 8 family.</text>
</comment>
<dbReference type="GO" id="GO:0046872">
    <property type="term" value="F:metal ion binding"/>
    <property type="evidence" value="ECO:0007669"/>
    <property type="project" value="UniProtKB-KW"/>
</dbReference>
<sequence length="105" mass="12511">YNTIYTIKSELKDKSHKKYSNIINDNTILIHYTGATKPWHAWANYPSVIYYKNARLNSPWKDFPAKDARTIVEFKKRYKHLLVQGHYFKGLLAGSAYLYRKLFHK</sequence>
<dbReference type="Pfam" id="PF08437">
    <property type="entry name" value="Glyco_transf_8C"/>
    <property type="match status" value="1"/>
</dbReference>
<evidence type="ECO:0000256" key="2">
    <source>
        <dbReference type="ARBA" id="ARBA00006351"/>
    </source>
</evidence>
<dbReference type="EC" id="2.4.1.58" evidence="5"/>
<evidence type="ECO:0000256" key="3">
    <source>
        <dbReference type="ARBA" id="ARBA00022723"/>
    </source>
</evidence>
<organism evidence="5">
    <name type="scientific">Salmonella hadar</name>
    <dbReference type="NCBI Taxonomy" id="149385"/>
    <lineage>
        <taxon>Bacteria</taxon>
        <taxon>Pseudomonadati</taxon>
        <taxon>Pseudomonadota</taxon>
        <taxon>Gammaproteobacteria</taxon>
        <taxon>Enterobacterales</taxon>
        <taxon>Enterobacteriaceae</taxon>
        <taxon>Salmonella</taxon>
    </lineage>
</organism>
<dbReference type="GO" id="GO:0008918">
    <property type="term" value="F:lipopolysaccharide 3-alpha-galactosyltransferase activity"/>
    <property type="evidence" value="ECO:0007669"/>
    <property type="project" value="InterPro"/>
</dbReference>
<reference evidence="5" key="1">
    <citation type="journal article" date="2018" name="Genome Biol.">
        <title>SKESA: strategic k-mer extension for scrupulous assemblies.</title>
        <authorList>
            <person name="Souvorov A."/>
            <person name="Agarwala R."/>
            <person name="Lipman D.J."/>
        </authorList>
    </citation>
    <scope>NUCLEOTIDE SEQUENCE</scope>
    <source>
        <strain evidence="5">Salmonella enterica</strain>
    </source>
</reference>
<proteinExistence type="inferred from homology"/>
<dbReference type="InterPro" id="IPR002495">
    <property type="entry name" value="Glyco_trans_8"/>
</dbReference>
<dbReference type="SUPFAM" id="SSF53448">
    <property type="entry name" value="Nucleotide-diphospho-sugar transferases"/>
    <property type="match status" value="1"/>
</dbReference>
<dbReference type="InterPro" id="IPR013645">
    <property type="entry name" value="Glyco_transf_8N"/>
</dbReference>
<evidence type="ECO:0000313" key="5">
    <source>
        <dbReference type="EMBL" id="HAB4400556.1"/>
    </source>
</evidence>
<name>A0A6Y2HU22_SALHA</name>
<keyword evidence="5" id="KW-0328">Glycosyltransferase</keyword>
<keyword evidence="3" id="KW-0479">Metal-binding</keyword>
<comment type="pathway">
    <text evidence="1">Bacterial outer membrane biogenesis; LPS core biosynthesis.</text>
</comment>
<accession>A0A6Y2HU22</accession>
<feature type="domain" description="Glycosyl transferase family 8 C-terminal" evidence="4">
    <location>
        <begin position="45"/>
        <end position="101"/>
    </location>
</feature>
<reference evidence="5" key="2">
    <citation type="submission" date="2019-10" db="EMBL/GenBank/DDBJ databases">
        <authorList>
            <consortium name="NCBI Pathogen Detection Project"/>
        </authorList>
    </citation>
    <scope>NUCLEOTIDE SEQUENCE</scope>
    <source>
        <strain evidence="5">Salmonella enterica</strain>
    </source>
</reference>
<dbReference type="InterPro" id="IPR029044">
    <property type="entry name" value="Nucleotide-diphossugar_trans"/>
</dbReference>
<gene>
    <name evidence="5" type="primary">rfaJ</name>
    <name evidence="5" type="ORF">GBX90_23195</name>
</gene>
<feature type="non-terminal residue" evidence="5">
    <location>
        <position position="1"/>
    </location>
</feature>
<comment type="caution">
    <text evidence="5">The sequence shown here is derived from an EMBL/GenBank/DDBJ whole genome shotgun (WGS) entry which is preliminary data.</text>
</comment>
<evidence type="ECO:0000256" key="1">
    <source>
        <dbReference type="ARBA" id="ARBA00004713"/>
    </source>
</evidence>
<dbReference type="EMBL" id="DAAGSQ010000085">
    <property type="protein sequence ID" value="HAB4400556.1"/>
    <property type="molecule type" value="Genomic_DNA"/>
</dbReference>
<dbReference type="Pfam" id="PF01501">
    <property type="entry name" value="Glyco_transf_8"/>
    <property type="match status" value="1"/>
</dbReference>